<name>A0A0R3WW10_HYDTA</name>
<protein>
    <submittedName>
        <fullName evidence="3 5">Uncharacterized protein</fullName>
    </submittedName>
</protein>
<keyword evidence="2" id="KW-0812">Transmembrane</keyword>
<feature type="compositionally biased region" description="Low complexity" evidence="1">
    <location>
        <begin position="25"/>
        <end position="41"/>
    </location>
</feature>
<feature type="region of interest" description="Disordered" evidence="1">
    <location>
        <begin position="25"/>
        <end position="76"/>
    </location>
</feature>
<evidence type="ECO:0000313" key="5">
    <source>
        <dbReference type="WBParaSite" id="TTAC_0000495001-mRNA-1"/>
    </source>
</evidence>
<evidence type="ECO:0000313" key="3">
    <source>
        <dbReference type="EMBL" id="VDM25911.1"/>
    </source>
</evidence>
<accession>A0A0R3WW10</accession>
<feature type="compositionally biased region" description="Basic and acidic residues" evidence="1">
    <location>
        <begin position="48"/>
        <end position="60"/>
    </location>
</feature>
<gene>
    <name evidence="3" type="ORF">TTAC_LOCUS4936</name>
</gene>
<feature type="region of interest" description="Disordered" evidence="1">
    <location>
        <begin position="102"/>
        <end position="121"/>
    </location>
</feature>
<keyword evidence="2" id="KW-0472">Membrane</keyword>
<evidence type="ECO:0000256" key="2">
    <source>
        <dbReference type="SAM" id="Phobius"/>
    </source>
</evidence>
<dbReference type="Proteomes" id="UP000274429">
    <property type="component" value="Unassembled WGS sequence"/>
</dbReference>
<evidence type="ECO:0000256" key="1">
    <source>
        <dbReference type="SAM" id="MobiDB-lite"/>
    </source>
</evidence>
<organism evidence="5">
    <name type="scientific">Hydatigena taeniaeformis</name>
    <name type="common">Feline tapeworm</name>
    <name type="synonym">Taenia taeniaeformis</name>
    <dbReference type="NCBI Taxonomy" id="6205"/>
    <lineage>
        <taxon>Eukaryota</taxon>
        <taxon>Metazoa</taxon>
        <taxon>Spiralia</taxon>
        <taxon>Lophotrochozoa</taxon>
        <taxon>Platyhelminthes</taxon>
        <taxon>Cestoda</taxon>
        <taxon>Eucestoda</taxon>
        <taxon>Cyclophyllidea</taxon>
        <taxon>Taeniidae</taxon>
        <taxon>Hydatigera</taxon>
    </lineage>
</organism>
<sequence length="242" mass="25591">MNVRLRQTGLESNLPLQLHVRVNAVTASESSGETEGTEVVSQPVSEPEPEKLEAKEEEPSGCRPESSSPPTTIVLDDVVKPPASGIESGSLGSSVAVCYSGGGGGSGRRPSSGPERLGPTASLHCESPIQVERICSIPSEPLPQFASSSVTQGPRVVPLPSREIAKEAAQRILKDAAERHRRRVCAMQARLERTSAGGMASAGASLLPHQTQWVKWLAVAVAMVLIALLVRRLMIMSTTGPY</sequence>
<dbReference type="STRING" id="6205.A0A0R3WW10"/>
<keyword evidence="2" id="KW-1133">Transmembrane helix</keyword>
<keyword evidence="4" id="KW-1185">Reference proteome</keyword>
<feature type="transmembrane region" description="Helical" evidence="2">
    <location>
        <begin position="213"/>
        <end position="230"/>
    </location>
</feature>
<dbReference type="AlphaFoldDB" id="A0A0R3WW10"/>
<feature type="compositionally biased region" description="Low complexity" evidence="1">
    <location>
        <begin position="108"/>
        <end position="119"/>
    </location>
</feature>
<evidence type="ECO:0000313" key="4">
    <source>
        <dbReference type="Proteomes" id="UP000274429"/>
    </source>
</evidence>
<reference evidence="5" key="1">
    <citation type="submission" date="2017-02" db="UniProtKB">
        <authorList>
            <consortium name="WormBaseParasite"/>
        </authorList>
    </citation>
    <scope>IDENTIFICATION</scope>
</reference>
<dbReference type="EMBL" id="UYWX01005713">
    <property type="protein sequence ID" value="VDM25911.1"/>
    <property type="molecule type" value="Genomic_DNA"/>
</dbReference>
<proteinExistence type="predicted"/>
<reference evidence="3 4" key="2">
    <citation type="submission" date="2018-11" db="EMBL/GenBank/DDBJ databases">
        <authorList>
            <consortium name="Pathogen Informatics"/>
        </authorList>
    </citation>
    <scope>NUCLEOTIDE SEQUENCE [LARGE SCALE GENOMIC DNA]</scope>
</reference>
<dbReference type="WBParaSite" id="TTAC_0000495001-mRNA-1">
    <property type="protein sequence ID" value="TTAC_0000495001-mRNA-1"/>
    <property type="gene ID" value="TTAC_0000495001"/>
</dbReference>